<geneLocation type="plasmid" evidence="3 4">
    <name>unnamed1</name>
</geneLocation>
<evidence type="ECO:0000259" key="2">
    <source>
        <dbReference type="PROSITE" id="PS50801"/>
    </source>
</evidence>
<evidence type="ECO:0000256" key="1">
    <source>
        <dbReference type="SAM" id="MobiDB-lite"/>
    </source>
</evidence>
<proteinExistence type="predicted"/>
<dbReference type="AlphaFoldDB" id="A0A2Z4YNM4"/>
<accession>A0A2Z4YNM4</accession>
<dbReference type="Pfam" id="PF01740">
    <property type="entry name" value="STAS"/>
    <property type="match status" value="1"/>
</dbReference>
<keyword evidence="3" id="KW-0614">Plasmid</keyword>
<feature type="domain" description="STAS" evidence="2">
    <location>
        <begin position="1"/>
        <end position="87"/>
    </location>
</feature>
<dbReference type="InterPro" id="IPR002645">
    <property type="entry name" value="STAS_dom"/>
</dbReference>
<dbReference type="CDD" id="cd07042">
    <property type="entry name" value="STAS_SulP_like_sulfate_transporter"/>
    <property type="match status" value="1"/>
</dbReference>
<protein>
    <submittedName>
        <fullName evidence="3">STAS domain family protein</fullName>
    </submittedName>
</protein>
<dbReference type="SUPFAM" id="SSF52091">
    <property type="entry name" value="SpoIIaa-like"/>
    <property type="match status" value="1"/>
</dbReference>
<name>A0A2Z4YNM4_RHILE</name>
<dbReference type="Gene3D" id="3.30.750.24">
    <property type="entry name" value="STAS domain"/>
    <property type="match status" value="1"/>
</dbReference>
<dbReference type="Proteomes" id="UP000251166">
    <property type="component" value="Plasmid unnamed1"/>
</dbReference>
<gene>
    <name evidence="3" type="ORF">DLJ82_5456</name>
</gene>
<organism evidence="3 4">
    <name type="scientific">Rhizobium leguminosarum</name>
    <dbReference type="NCBI Taxonomy" id="384"/>
    <lineage>
        <taxon>Bacteria</taxon>
        <taxon>Pseudomonadati</taxon>
        <taxon>Pseudomonadota</taxon>
        <taxon>Alphaproteobacteria</taxon>
        <taxon>Hyphomicrobiales</taxon>
        <taxon>Rhizobiaceae</taxon>
        <taxon>Rhizobium/Agrobacterium group</taxon>
        <taxon>Rhizobium</taxon>
    </lineage>
</organism>
<dbReference type="PROSITE" id="PS50801">
    <property type="entry name" value="STAS"/>
    <property type="match status" value="1"/>
</dbReference>
<sequence length="101" mass="10959">MADRIGGFVAEAKPSILLLDLSGVFDIEYSALQMMIECDQRLAEQGVDLWLAGLNSDVLAYVRGSGFADRLGRDRMFPTAGAGVRHHQDNAQAPIARRPGT</sequence>
<reference evidence="3 4" key="1">
    <citation type="submission" date="2018-07" db="EMBL/GenBank/DDBJ databases">
        <title>Rhizobium leguminosarum strain:ATCC 14479 Genome sequencing and assembly.</title>
        <authorList>
            <person name="Chakraborty R."/>
        </authorList>
    </citation>
    <scope>NUCLEOTIDE SEQUENCE [LARGE SCALE GENOMIC DNA]</scope>
    <source>
        <strain evidence="3 4">ATCC 14479</strain>
        <plasmid evidence="4">Plasmid unnamed1</plasmid>
    </source>
</reference>
<dbReference type="InterPro" id="IPR036513">
    <property type="entry name" value="STAS_dom_sf"/>
</dbReference>
<feature type="region of interest" description="Disordered" evidence="1">
    <location>
        <begin position="80"/>
        <end position="101"/>
    </location>
</feature>
<evidence type="ECO:0000313" key="4">
    <source>
        <dbReference type="Proteomes" id="UP000251166"/>
    </source>
</evidence>
<evidence type="ECO:0000313" key="3">
    <source>
        <dbReference type="EMBL" id="AXA43017.1"/>
    </source>
</evidence>
<dbReference type="EMBL" id="CP030761">
    <property type="protein sequence ID" value="AXA43017.1"/>
    <property type="molecule type" value="Genomic_DNA"/>
</dbReference>